<feature type="region of interest" description="Disordered" evidence="1">
    <location>
        <begin position="1489"/>
        <end position="1516"/>
    </location>
</feature>
<dbReference type="PANTHER" id="PTHR12295:SF30">
    <property type="entry name" value="PROTEIN FURRY"/>
    <property type="match status" value="1"/>
</dbReference>
<evidence type="ECO:0000256" key="1">
    <source>
        <dbReference type="SAM" id="MobiDB-lite"/>
    </source>
</evidence>
<feature type="compositionally biased region" description="Low complexity" evidence="1">
    <location>
        <begin position="325"/>
        <end position="353"/>
    </location>
</feature>
<feature type="domain" description="Cell morphogenesis protein C-terminal" evidence="3">
    <location>
        <begin position="1173"/>
        <end position="1433"/>
    </location>
</feature>
<dbReference type="InterPro" id="IPR016024">
    <property type="entry name" value="ARM-type_fold"/>
</dbReference>
<dbReference type="InterPro" id="IPR025481">
    <property type="entry name" value="Cell_Morphogen_C"/>
</dbReference>
<feature type="compositionally biased region" description="Low complexity" evidence="1">
    <location>
        <begin position="25"/>
        <end position="49"/>
    </location>
</feature>
<accession>A0A6G1S3B7</accession>
<dbReference type="EMBL" id="GGYP01000087">
    <property type="protein sequence ID" value="MDE44858.1"/>
    <property type="molecule type" value="Transcribed_RNA"/>
</dbReference>
<feature type="region of interest" description="Disordered" evidence="1">
    <location>
        <begin position="319"/>
        <end position="353"/>
    </location>
</feature>
<dbReference type="Pfam" id="PF14222">
    <property type="entry name" value="MOR2-PAG1_N"/>
    <property type="match status" value="1"/>
</dbReference>
<name>A0A6G1S3B7_9ACAR</name>
<feature type="compositionally biased region" description="Low complexity" evidence="1">
    <location>
        <begin position="1489"/>
        <end position="1500"/>
    </location>
</feature>
<gene>
    <name evidence="4" type="primary">fry</name>
    <name evidence="4" type="ORF">g.8647</name>
</gene>
<dbReference type="Pfam" id="PF14225">
    <property type="entry name" value="MOR2-PAG1_C"/>
    <property type="match status" value="1"/>
</dbReference>
<evidence type="ECO:0000259" key="2">
    <source>
        <dbReference type="Pfam" id="PF14222"/>
    </source>
</evidence>
<proteinExistence type="predicted"/>
<dbReference type="GO" id="GO:0031175">
    <property type="term" value="P:neuron projection development"/>
    <property type="evidence" value="ECO:0007669"/>
    <property type="project" value="TreeGrafter"/>
</dbReference>
<organism evidence="4">
    <name type="scientific">Aceria tosichella</name>
    <name type="common">wheat curl mite</name>
    <dbReference type="NCBI Taxonomy" id="561515"/>
    <lineage>
        <taxon>Eukaryota</taxon>
        <taxon>Metazoa</taxon>
        <taxon>Ecdysozoa</taxon>
        <taxon>Arthropoda</taxon>
        <taxon>Chelicerata</taxon>
        <taxon>Arachnida</taxon>
        <taxon>Acari</taxon>
        <taxon>Acariformes</taxon>
        <taxon>Trombidiformes</taxon>
        <taxon>Prostigmata</taxon>
        <taxon>Eupodina</taxon>
        <taxon>Eriophyoidea</taxon>
        <taxon>Eriophyidae</taxon>
        <taxon>Eriophyinae</taxon>
        <taxon>Aceriini</taxon>
        <taxon>Aceria</taxon>
    </lineage>
</organism>
<dbReference type="GO" id="GO:0030427">
    <property type="term" value="C:site of polarized growth"/>
    <property type="evidence" value="ECO:0007669"/>
    <property type="project" value="TreeGrafter"/>
</dbReference>
<protein>
    <submittedName>
        <fullName evidence="4">Protein furry</fullName>
    </submittedName>
</protein>
<feature type="region of interest" description="Disordered" evidence="1">
    <location>
        <begin position="17"/>
        <end position="49"/>
    </location>
</feature>
<dbReference type="GO" id="GO:0000902">
    <property type="term" value="P:cell morphogenesis"/>
    <property type="evidence" value="ECO:0007669"/>
    <property type="project" value="InterPro"/>
</dbReference>
<dbReference type="GO" id="GO:0005938">
    <property type="term" value="C:cell cortex"/>
    <property type="evidence" value="ECO:0007669"/>
    <property type="project" value="TreeGrafter"/>
</dbReference>
<dbReference type="PANTHER" id="PTHR12295">
    <property type="entry name" value="FURRY-RELATED"/>
    <property type="match status" value="1"/>
</dbReference>
<sequence>MDSLKLDRFRRLLNRQNTSINLSDSTQQQQASTGPTTQQQQSISTTTSNTLVSTKSSGIVSNAPTTVTLTQLSLSAILVNTHDHIFKDNPRPAHFIARKLFCDFTEIIGYKIDTVLAKKQDQYNSATATNQQHPKDASSANNGTGNNGLHRSIFESLQRDEDLVYDQILRSLSTVSEYCLPSLLKYLLLWYHQQLEAYAETYPPKTDDCFISGCGCGLSPEQDAASIGLNQSTEISVPDQQPSSSSANTCDQALAAECGCISPCNIESHSLSNSISLVNNNPTLRSPTPSSPDASGNQISITSTLPLDYQSPVPITTSIQKDECQQQQQQQQQQPQSGSAANTSTSTATNTSLNSTTLEDSNILSKRLEFTKARKILIEYAFCQALIEIFGKLYLHPGHEDLIGQIENIAFEHFNYEDETNSPGIDPADIRRLSHKYADLVGVLAQTRFKSVKKRFLSELADLKLREPTTQNIQCLCSLLAGMRSFRIKMAPIEEFEASFQFLQELADYFVDVRHKSIKHALADLFVEILLPLASTVKNEVKIPCLKNFVDTLWTPTLDMCARKKHSSTIFPLVTCLLCLSQRAIFLQNWSPFLQMCLSSLKNRDQKMCRIALESLYRLIWIYMIRIKGESNNVTQAKLNSIVDSLFPRGSRQIVPRDTSLVIFVDIIQFIAQERLDFAMRHIIFDLLSVDRSIKMIMSPERMNIGLQAFLVIADNLQQKEGDPAMPISIGSASAQQLASIMHSNPLSPSPSTVSYQQQQQQLQNDGGTFGPRRACALKMLNDDTAKSIGLHPYYNHIQRSFNEILKALDAQFGRPLMLTSVQTINKEPDDMISGDRKLKVELFRTCIAAIPRLMPEGMSKTDLIDLLSRMTIHIDEQMRRYAFESLLKLVTEFQDWRLDAIEGFTLFLANQIDESLRALVDGALRMLLQFLISWHSIIKPSSNSSQDSGGDFQASGIKPSPIVMIQTGYETISSRNSGTGGQIVARKNRALAEMRLIQSELSNTRFDRLISVIQKVEGASLVMSCSCHSATRKLASLLLRECRAILKCYSSWTCMEHFGFRSPDDGEEEDLSVGMKGSLSADNLSRITTTSINGLVSSSMTSMNTQALLSTSVSKMCISSGTGQQQQQQHLGNLINSNANNNNNNNQHDLYGEDVENNIADYYSDEENSTLVFWVAVMLLDSDKEHEYTLALSLLRKILPNMPFEKEEFLEELDRNLKRMEWTDYPGIHSLVLKRCTSASTYDVCISLLDHMTPILRHNICTGNNNKPSDWLPAHLIVLSAHLLTTYEDPPSFSLNIARRLALCCEENSQKLENLSAVMTLYSRRSFSKDAFQWIKCVAKYLHDAYPNELPNTIPLLLEMLEGGPQHVQRLTLPMLYCILTYVDLNASPVELEEGAAIDFNAILVRLYNKCLGTESLWRDAMQIFRLIISKSSSLANGTTGRCHELPGRTMEFSIDMDNVPVIAKSRLAEFGVTPNVVQVCSATKLQQQRQQQQQQQQQRPPPPPQPHLAVDNQA</sequence>
<dbReference type="InterPro" id="IPR025614">
    <property type="entry name" value="Cell_morpho_N"/>
</dbReference>
<reference evidence="4" key="1">
    <citation type="submission" date="2018-10" db="EMBL/GenBank/DDBJ databases">
        <title>Transcriptome assembly of Aceria tosichella (Wheat curl mite) Type 2.</title>
        <authorList>
            <person name="Scully E.D."/>
            <person name="Geib S.M."/>
            <person name="Palmer N.A."/>
            <person name="Gupta A.K."/>
            <person name="Sarath G."/>
            <person name="Tatineni S."/>
        </authorList>
    </citation>
    <scope>NUCLEOTIDE SEQUENCE</scope>
    <source>
        <strain evidence="4">LincolnNE</strain>
    </source>
</reference>
<dbReference type="SUPFAM" id="SSF48371">
    <property type="entry name" value="ARM repeat"/>
    <property type="match status" value="1"/>
</dbReference>
<feature type="domain" description="Cell morphogenesis protein N-terminal" evidence="2">
    <location>
        <begin position="374"/>
        <end position="935"/>
    </location>
</feature>
<evidence type="ECO:0000259" key="3">
    <source>
        <dbReference type="Pfam" id="PF14225"/>
    </source>
</evidence>
<evidence type="ECO:0000313" key="4">
    <source>
        <dbReference type="EMBL" id="MDE44858.1"/>
    </source>
</evidence>
<feature type="region of interest" description="Disordered" evidence="1">
    <location>
        <begin position="126"/>
        <end position="146"/>
    </location>
</feature>
<dbReference type="InterPro" id="IPR039867">
    <property type="entry name" value="Furry/Tao3/Mor2"/>
</dbReference>